<proteinExistence type="predicted"/>
<dbReference type="AlphaFoldDB" id="A0A915JMH8"/>
<evidence type="ECO:0000313" key="2">
    <source>
        <dbReference type="WBParaSite" id="nRc.2.0.1.t27297-RA"/>
    </source>
</evidence>
<dbReference type="Proteomes" id="UP000887565">
    <property type="component" value="Unplaced"/>
</dbReference>
<name>A0A915JMH8_ROMCU</name>
<reference evidence="2" key="1">
    <citation type="submission" date="2022-11" db="UniProtKB">
        <authorList>
            <consortium name="WormBaseParasite"/>
        </authorList>
    </citation>
    <scope>IDENTIFICATION</scope>
</reference>
<protein>
    <submittedName>
        <fullName evidence="2">Uncharacterized protein</fullName>
    </submittedName>
</protein>
<sequence>MHLIVWGELTSLNHWRNTDGSASSRTRTIGVQTESNIVKTTNLYNATCCLSTKSCSSSQPPALAGCTGPLPPKSFQNASWLFQFSSAKRCGSNDNQTRFQILASAFWWTPNVNIVEIVQNEHIAQI</sequence>
<accession>A0A915JMH8</accession>
<evidence type="ECO:0000313" key="1">
    <source>
        <dbReference type="Proteomes" id="UP000887565"/>
    </source>
</evidence>
<organism evidence="1 2">
    <name type="scientific">Romanomermis culicivorax</name>
    <name type="common">Nematode worm</name>
    <dbReference type="NCBI Taxonomy" id="13658"/>
    <lineage>
        <taxon>Eukaryota</taxon>
        <taxon>Metazoa</taxon>
        <taxon>Ecdysozoa</taxon>
        <taxon>Nematoda</taxon>
        <taxon>Enoplea</taxon>
        <taxon>Dorylaimia</taxon>
        <taxon>Mermithida</taxon>
        <taxon>Mermithoidea</taxon>
        <taxon>Mermithidae</taxon>
        <taxon>Romanomermis</taxon>
    </lineage>
</organism>
<dbReference type="WBParaSite" id="nRc.2.0.1.t27297-RA">
    <property type="protein sequence ID" value="nRc.2.0.1.t27297-RA"/>
    <property type="gene ID" value="nRc.2.0.1.g27297"/>
</dbReference>
<keyword evidence="1" id="KW-1185">Reference proteome</keyword>